<evidence type="ECO:0000256" key="1">
    <source>
        <dbReference type="SAM" id="Phobius"/>
    </source>
</evidence>
<dbReference type="AlphaFoldDB" id="A0A177ZI95"/>
<feature type="transmembrane region" description="Helical" evidence="1">
    <location>
        <begin position="106"/>
        <end position="130"/>
    </location>
</feature>
<dbReference type="Pfam" id="PF04854">
    <property type="entry name" value="DUF624"/>
    <property type="match status" value="1"/>
</dbReference>
<dbReference type="Proteomes" id="UP000077881">
    <property type="component" value="Unassembled WGS sequence"/>
</dbReference>
<dbReference type="RefSeq" id="WP_057983598.1">
    <property type="nucleotide sequence ID" value="NZ_LDJR01000061.1"/>
</dbReference>
<evidence type="ECO:0000313" key="3">
    <source>
        <dbReference type="Proteomes" id="UP000077881"/>
    </source>
</evidence>
<name>A0A177ZI95_9BACI</name>
<dbReference type="EMBL" id="LDJR01000061">
    <property type="protein sequence ID" value="OAK67199.1"/>
    <property type="molecule type" value="Genomic_DNA"/>
</dbReference>
<keyword evidence="1" id="KW-0472">Membrane</keyword>
<accession>A0A177ZI95</accession>
<dbReference type="PATRIC" id="fig|217031.6.peg.4755"/>
<organism evidence="2 3">
    <name type="scientific">Lederbergia galactosidilytica</name>
    <dbReference type="NCBI Taxonomy" id="217031"/>
    <lineage>
        <taxon>Bacteria</taxon>
        <taxon>Bacillati</taxon>
        <taxon>Bacillota</taxon>
        <taxon>Bacilli</taxon>
        <taxon>Bacillales</taxon>
        <taxon>Bacillaceae</taxon>
        <taxon>Lederbergia</taxon>
    </lineage>
</organism>
<gene>
    <name evidence="2" type="ORF">ABB05_21870</name>
</gene>
<evidence type="ECO:0000313" key="2">
    <source>
        <dbReference type="EMBL" id="OAK67199.1"/>
    </source>
</evidence>
<comment type="caution">
    <text evidence="2">The sequence shown here is derived from an EMBL/GenBank/DDBJ whole genome shotgun (WGS) entry which is preliminary data.</text>
</comment>
<proteinExistence type="predicted"/>
<feature type="transmembrane region" description="Helical" evidence="1">
    <location>
        <begin position="26"/>
        <end position="49"/>
    </location>
</feature>
<reference evidence="2 3" key="1">
    <citation type="submission" date="2015-05" db="EMBL/GenBank/DDBJ databases">
        <title>Comparison of genome.</title>
        <authorList>
            <person name="Zheng Z."/>
            <person name="Sun M."/>
        </authorList>
    </citation>
    <scope>NUCLEOTIDE SEQUENCE [LARGE SCALE GENOMIC DNA]</scope>
    <source>
        <strain evidence="2 3">G25-74</strain>
    </source>
</reference>
<keyword evidence="1" id="KW-1133">Transmembrane helix</keyword>
<protein>
    <recommendedName>
        <fullName evidence="4">DUF624 domain-containing protein</fullName>
    </recommendedName>
</protein>
<feature type="transmembrane region" description="Helical" evidence="1">
    <location>
        <begin position="82"/>
        <end position="100"/>
    </location>
</feature>
<sequence>MNLKTGLTGSLYKVCEWMYRLAYLNLLWIIFTFIGFIIVGFGPATVAMYSVMRKWLDSEDDFSVFPTFLAYYRLEFKLANKIGLVLFTVSLFIVIDTRLVGSFDGVILYIFLSSLITVSILLLVVMLYIFPLVVQYKNTTFQYFKSALILGVSFPIRTLLMFGSVLSVVFICLIFPVISFFYLGSGLSFITMFFSDHLFRKINEGQMVVTN</sequence>
<dbReference type="InterPro" id="IPR006938">
    <property type="entry name" value="DUF624"/>
</dbReference>
<feature type="transmembrane region" description="Helical" evidence="1">
    <location>
        <begin position="142"/>
        <end position="162"/>
    </location>
</feature>
<keyword evidence="1" id="KW-0812">Transmembrane</keyword>
<feature type="transmembrane region" description="Helical" evidence="1">
    <location>
        <begin position="168"/>
        <end position="194"/>
    </location>
</feature>
<dbReference type="STRING" id="217031.ABB05_21870"/>
<evidence type="ECO:0008006" key="4">
    <source>
        <dbReference type="Google" id="ProtNLM"/>
    </source>
</evidence>
<keyword evidence="3" id="KW-1185">Reference proteome</keyword>